<keyword evidence="1" id="KW-0805">Transcription regulation</keyword>
<name>A0A4R5KW55_9BACL</name>
<dbReference type="SMART" id="SM00342">
    <property type="entry name" value="HTH_ARAC"/>
    <property type="match status" value="1"/>
</dbReference>
<keyword evidence="3" id="KW-0804">Transcription</keyword>
<dbReference type="InterPro" id="IPR020449">
    <property type="entry name" value="Tscrpt_reg_AraC-type_HTH"/>
</dbReference>
<keyword evidence="2" id="KW-0238">DNA-binding</keyword>
<reference evidence="6 7" key="1">
    <citation type="submission" date="2019-03" db="EMBL/GenBank/DDBJ databases">
        <title>This is whole genome sequence of Paenibacillus sp MS74 strain.</title>
        <authorList>
            <person name="Trinh H.N."/>
        </authorList>
    </citation>
    <scope>NUCLEOTIDE SEQUENCE [LARGE SCALE GENOMIC DNA]</scope>
    <source>
        <strain evidence="6 7">MS74</strain>
    </source>
</reference>
<dbReference type="SUPFAM" id="SSF46689">
    <property type="entry name" value="Homeodomain-like"/>
    <property type="match status" value="2"/>
</dbReference>
<keyword evidence="4" id="KW-0472">Membrane</keyword>
<dbReference type="OrthoDB" id="1975037at2"/>
<dbReference type="Proteomes" id="UP000295636">
    <property type="component" value="Unassembled WGS sequence"/>
</dbReference>
<dbReference type="Gene3D" id="1.10.10.60">
    <property type="entry name" value="Homeodomain-like"/>
    <property type="match status" value="2"/>
</dbReference>
<dbReference type="Pfam" id="PF17853">
    <property type="entry name" value="GGDEF_2"/>
    <property type="match status" value="1"/>
</dbReference>
<evidence type="ECO:0000256" key="1">
    <source>
        <dbReference type="ARBA" id="ARBA00023015"/>
    </source>
</evidence>
<dbReference type="AlphaFoldDB" id="A0A4R5KW55"/>
<gene>
    <name evidence="6" type="ORF">E1757_00855</name>
</gene>
<dbReference type="PROSITE" id="PS01124">
    <property type="entry name" value="HTH_ARAC_FAMILY_2"/>
    <property type="match status" value="1"/>
</dbReference>
<dbReference type="PANTHER" id="PTHR43280:SF28">
    <property type="entry name" value="HTH-TYPE TRANSCRIPTIONAL ACTIVATOR RHAS"/>
    <property type="match status" value="1"/>
</dbReference>
<dbReference type="InterPro" id="IPR018062">
    <property type="entry name" value="HTH_AraC-typ_CS"/>
</dbReference>
<evidence type="ECO:0000259" key="5">
    <source>
        <dbReference type="PROSITE" id="PS01124"/>
    </source>
</evidence>
<keyword evidence="4" id="KW-0812">Transmembrane</keyword>
<sequence>MRLIPQSLKVYKQKSIFVKMLFLFNLFILIAILSFGYVSYTQSSSMLVEEVVKSNNKYIEQARDNIDATLASVDNLSFQISLQSQVRRALYLSETTWDLDQLLFLDVIKYLKNVKLSNTLISDIWIQFYRYPIVINHESKYNIDYYYEHIYETEPSVDWHAASQSHYGLKPVGRFETLSYGIGSSAVTFARTVPLSEINPMGVLYLNIKTDDFSSMVQRVSDPYPAFIYTVDASGEVLFNSKVRSDQDELINAVKGPITGKVKQIGAKEGYLTEIIDGTSYQIVFTSSKINDWKYISIVPTAFITEKANKIRQFTLAVAMLCLAGGLVMSYFLTNRIYRPINKIVSYIGLIGRKDEQAPGPSKEDELGFIDRIINYVYYENQSLRDSFEKNLPALRQKFVYDLIEGRVASEKLQELTVQIQLELRCDSFQVVVFETVGFTLDDKIGPYPHDVLETIDRLAAESVAEAPMAVYSIRKRNDKIISLLNLDYGSPKPEMIVDFIRKVQAYFEREHARTFTVGIGNLYRTAEEVPLSYVEALSALRYKVVKGDGSVIFVDEVNKPSERSLIYSIDTEKQLINGVKTGNLDALRQHLLAIWGENLKEGDFTPEMIANLFQALVGTAIRTIYEVQSTTEAIFGASFDLYKELNKHTRLQDKQSFIESTFRTISEWIQQKKQGQSAKLFGQIQSYVENNYHLDLSLATLGEQIGLSPSYLSSIFKDITGMNFVDYINTRRVEQAKTLLRQTNDTVADISDRVGFTNANTFIRVFKRYEGITPGQYRQATGEDSR</sequence>
<dbReference type="InterPro" id="IPR009057">
    <property type="entry name" value="Homeodomain-like_sf"/>
</dbReference>
<feature type="transmembrane region" description="Helical" evidence="4">
    <location>
        <begin position="314"/>
        <end position="333"/>
    </location>
</feature>
<evidence type="ECO:0000313" key="7">
    <source>
        <dbReference type="Proteomes" id="UP000295636"/>
    </source>
</evidence>
<dbReference type="GO" id="GO:0003700">
    <property type="term" value="F:DNA-binding transcription factor activity"/>
    <property type="evidence" value="ECO:0007669"/>
    <property type="project" value="InterPro"/>
</dbReference>
<dbReference type="Pfam" id="PF12833">
    <property type="entry name" value="HTH_18"/>
    <property type="match status" value="1"/>
</dbReference>
<keyword evidence="4" id="KW-1133">Transmembrane helix</keyword>
<dbReference type="EMBL" id="SMRT01000001">
    <property type="protein sequence ID" value="TDG00224.1"/>
    <property type="molecule type" value="Genomic_DNA"/>
</dbReference>
<comment type="caution">
    <text evidence="6">The sequence shown here is derived from an EMBL/GenBank/DDBJ whole genome shotgun (WGS) entry which is preliminary data.</text>
</comment>
<dbReference type="PRINTS" id="PR00032">
    <property type="entry name" value="HTHARAC"/>
</dbReference>
<evidence type="ECO:0000256" key="2">
    <source>
        <dbReference type="ARBA" id="ARBA00023125"/>
    </source>
</evidence>
<dbReference type="PROSITE" id="PS00041">
    <property type="entry name" value="HTH_ARAC_FAMILY_1"/>
    <property type="match status" value="1"/>
</dbReference>
<dbReference type="InterPro" id="IPR041522">
    <property type="entry name" value="CdaR_GGDEF"/>
</dbReference>
<proteinExistence type="predicted"/>
<dbReference type="Gene3D" id="3.30.450.20">
    <property type="entry name" value="PAS domain"/>
    <property type="match status" value="1"/>
</dbReference>
<evidence type="ECO:0000256" key="3">
    <source>
        <dbReference type="ARBA" id="ARBA00023163"/>
    </source>
</evidence>
<dbReference type="InterPro" id="IPR018060">
    <property type="entry name" value="HTH_AraC"/>
</dbReference>
<dbReference type="PANTHER" id="PTHR43280">
    <property type="entry name" value="ARAC-FAMILY TRANSCRIPTIONAL REGULATOR"/>
    <property type="match status" value="1"/>
</dbReference>
<accession>A0A4R5KW55</accession>
<evidence type="ECO:0000313" key="6">
    <source>
        <dbReference type="EMBL" id="TDG00224.1"/>
    </source>
</evidence>
<keyword evidence="7" id="KW-1185">Reference proteome</keyword>
<dbReference type="RefSeq" id="WP_133224933.1">
    <property type="nucleotide sequence ID" value="NZ_SMRT01000001.1"/>
</dbReference>
<organism evidence="6 7">
    <name type="scientific">Paenibacillus piri</name>
    <dbReference type="NCBI Taxonomy" id="2547395"/>
    <lineage>
        <taxon>Bacteria</taxon>
        <taxon>Bacillati</taxon>
        <taxon>Bacillota</taxon>
        <taxon>Bacilli</taxon>
        <taxon>Bacillales</taxon>
        <taxon>Paenibacillaceae</taxon>
        <taxon>Paenibacillus</taxon>
    </lineage>
</organism>
<feature type="domain" description="HTH araC/xylS-type" evidence="5">
    <location>
        <begin position="683"/>
        <end position="781"/>
    </location>
</feature>
<evidence type="ECO:0000256" key="4">
    <source>
        <dbReference type="SAM" id="Phobius"/>
    </source>
</evidence>
<feature type="transmembrane region" description="Helical" evidence="4">
    <location>
        <begin position="21"/>
        <end position="40"/>
    </location>
</feature>
<protein>
    <submittedName>
        <fullName evidence="6">Helix-turn-helix domain-containing protein</fullName>
    </submittedName>
</protein>
<dbReference type="GO" id="GO:0043565">
    <property type="term" value="F:sequence-specific DNA binding"/>
    <property type="evidence" value="ECO:0007669"/>
    <property type="project" value="InterPro"/>
</dbReference>